<proteinExistence type="predicted"/>
<reference evidence="2 3" key="1">
    <citation type="submission" date="2019-11" db="EMBL/GenBank/DDBJ databases">
        <title>P. haliotis isolates from Z. marina roots.</title>
        <authorList>
            <person name="Cohen M."/>
            <person name="Jospin G."/>
            <person name="Eisen J.A."/>
            <person name="Coil D.A."/>
        </authorList>
    </citation>
    <scope>NUCLEOTIDE SEQUENCE [LARGE SCALE GENOMIC DNA]</scope>
    <source>
        <strain evidence="2 3">UCD-MCMsp1aY</strain>
    </source>
</reference>
<organism evidence="2 3">
    <name type="scientific">Psychrosphaera haliotis</name>
    <dbReference type="NCBI Taxonomy" id="555083"/>
    <lineage>
        <taxon>Bacteria</taxon>
        <taxon>Pseudomonadati</taxon>
        <taxon>Pseudomonadota</taxon>
        <taxon>Gammaproteobacteria</taxon>
        <taxon>Alteromonadales</taxon>
        <taxon>Pseudoalteromonadaceae</taxon>
        <taxon>Psychrosphaera</taxon>
    </lineage>
</organism>
<dbReference type="EMBL" id="WOCD01000005">
    <property type="protein sequence ID" value="MUH73268.1"/>
    <property type="molecule type" value="Genomic_DNA"/>
</dbReference>
<accession>A0A6N8FAD6</accession>
<feature type="transmembrane region" description="Helical" evidence="1">
    <location>
        <begin position="7"/>
        <end position="25"/>
    </location>
</feature>
<keyword evidence="1" id="KW-0812">Transmembrane</keyword>
<protein>
    <recommendedName>
        <fullName evidence="4">DUF4340 domain-containing protein</fullName>
    </recommendedName>
</protein>
<keyword evidence="1" id="KW-0472">Membrane</keyword>
<keyword evidence="1" id="KW-1133">Transmembrane helix</keyword>
<dbReference type="Proteomes" id="UP000439994">
    <property type="component" value="Unassembled WGS sequence"/>
</dbReference>
<dbReference type="RefSeq" id="WP_155696462.1">
    <property type="nucleotide sequence ID" value="NZ_WOCD01000005.1"/>
</dbReference>
<comment type="caution">
    <text evidence="2">The sequence shown here is derived from an EMBL/GenBank/DDBJ whole genome shotgun (WGS) entry which is preliminary data.</text>
</comment>
<evidence type="ECO:0000313" key="3">
    <source>
        <dbReference type="Proteomes" id="UP000439994"/>
    </source>
</evidence>
<keyword evidence="3" id="KW-1185">Reference proteome</keyword>
<evidence type="ECO:0000313" key="2">
    <source>
        <dbReference type="EMBL" id="MUH73268.1"/>
    </source>
</evidence>
<dbReference type="AlphaFoldDB" id="A0A6N8FAD6"/>
<sequence>MRLSQKGWNNVLIFACLFMIILFNYTSNMFATNSEKMAVEPLVPNSKLVQAIDFSGIEIQRLGASWRVLSKIPTATISNPEEYVDTWVQQPLEQIESVPLVLDSAVSLPVVVWLAGNEEGLIFEFVIDHQEQSVYVQNKMTGNWYALKYSMLPQFIPRELLDA</sequence>
<evidence type="ECO:0000256" key="1">
    <source>
        <dbReference type="SAM" id="Phobius"/>
    </source>
</evidence>
<evidence type="ECO:0008006" key="4">
    <source>
        <dbReference type="Google" id="ProtNLM"/>
    </source>
</evidence>
<dbReference type="OrthoDB" id="5587008at2"/>
<gene>
    <name evidence="2" type="ORF">GNP35_12715</name>
</gene>
<name>A0A6N8FAD6_9GAMM</name>